<dbReference type="EMBL" id="FQZY01000103">
    <property type="protein sequence ID" value="SHK88922.1"/>
    <property type="molecule type" value="Genomic_DNA"/>
</dbReference>
<dbReference type="AlphaFoldDB" id="A0A1M6W587"/>
<sequence>MRGIEKDLFINLATHVIINSSGILSSESAVCVEFAEKQFEFFTNIEQYIINLKCKKKELHSKIEEILEYIESTHYNVAQGYEIYKMLRECRIKRKEKMKKA</sequence>
<organism evidence="1 2">
    <name type="scientific">Hespellia stercorisuis DSM 15480</name>
    <dbReference type="NCBI Taxonomy" id="1121950"/>
    <lineage>
        <taxon>Bacteria</taxon>
        <taxon>Bacillati</taxon>
        <taxon>Bacillota</taxon>
        <taxon>Clostridia</taxon>
        <taxon>Lachnospirales</taxon>
        <taxon>Lachnospiraceae</taxon>
        <taxon>Hespellia</taxon>
    </lineage>
</organism>
<protein>
    <submittedName>
        <fullName evidence="1">Uncharacterized protein</fullName>
    </submittedName>
</protein>
<reference evidence="1 2" key="1">
    <citation type="submission" date="2016-11" db="EMBL/GenBank/DDBJ databases">
        <authorList>
            <person name="Jaros S."/>
            <person name="Januszkiewicz K."/>
            <person name="Wedrychowicz H."/>
        </authorList>
    </citation>
    <scope>NUCLEOTIDE SEQUENCE [LARGE SCALE GENOMIC DNA]</scope>
    <source>
        <strain evidence="1 2">DSM 15480</strain>
    </source>
</reference>
<keyword evidence="2" id="KW-1185">Reference proteome</keyword>
<name>A0A1M6W587_9FIRM</name>
<proteinExistence type="predicted"/>
<dbReference type="RefSeq" id="WP_073113189.1">
    <property type="nucleotide sequence ID" value="NZ_FQZY01000103.1"/>
</dbReference>
<gene>
    <name evidence="1" type="ORF">SAMN02745243_03937</name>
</gene>
<accession>A0A1M6W587</accession>
<dbReference type="Proteomes" id="UP000184301">
    <property type="component" value="Unassembled WGS sequence"/>
</dbReference>
<evidence type="ECO:0000313" key="2">
    <source>
        <dbReference type="Proteomes" id="UP000184301"/>
    </source>
</evidence>
<dbReference type="STRING" id="1121950.SAMN02745243_03937"/>
<evidence type="ECO:0000313" key="1">
    <source>
        <dbReference type="EMBL" id="SHK88922.1"/>
    </source>
</evidence>